<dbReference type="RefSeq" id="WP_211331583.1">
    <property type="nucleotide sequence ID" value="NZ_RKQK01000001.1"/>
</dbReference>
<protein>
    <submittedName>
        <fullName evidence="1">Uncharacterized protein</fullName>
    </submittedName>
</protein>
<evidence type="ECO:0000313" key="2">
    <source>
        <dbReference type="Proteomes" id="UP000269689"/>
    </source>
</evidence>
<proteinExistence type="predicted"/>
<keyword evidence="2" id="KW-1185">Reference proteome</keyword>
<name>A0A3N4UN51_9RHOB</name>
<evidence type="ECO:0000313" key="1">
    <source>
        <dbReference type="EMBL" id="RPE71873.1"/>
    </source>
</evidence>
<reference evidence="1 2" key="1">
    <citation type="submission" date="2018-11" db="EMBL/GenBank/DDBJ databases">
        <title>Genomic Encyclopedia of Type Strains, Phase IV (KMG-IV): sequencing the most valuable type-strain genomes for metagenomic binning, comparative biology and taxonomic classification.</title>
        <authorList>
            <person name="Goeker M."/>
        </authorList>
    </citation>
    <scope>NUCLEOTIDE SEQUENCE [LARGE SCALE GENOMIC DNA]</scope>
    <source>
        <strain evidence="1 2">DSM 104731</strain>
    </source>
</reference>
<sequence>MDLKRRVPKRYASVEPRSVVWDSLKTDYFGVAVQKMAGVRLSYIEGWEARLAGRDGDAGDNLMQSHPNQGIRDFWIEHDKRWMR</sequence>
<accession>A0A3N4UN51</accession>
<dbReference type="AlphaFoldDB" id="A0A3N4UN51"/>
<organism evidence="1 2">
    <name type="scientific">Pacificibacter maritimus</name>
    <dbReference type="NCBI Taxonomy" id="762213"/>
    <lineage>
        <taxon>Bacteria</taxon>
        <taxon>Pseudomonadati</taxon>
        <taxon>Pseudomonadota</taxon>
        <taxon>Alphaproteobacteria</taxon>
        <taxon>Rhodobacterales</taxon>
        <taxon>Roseobacteraceae</taxon>
        <taxon>Pacificibacter</taxon>
    </lineage>
</organism>
<dbReference type="EMBL" id="RKQK01000001">
    <property type="protein sequence ID" value="RPE71873.1"/>
    <property type="molecule type" value="Genomic_DNA"/>
</dbReference>
<dbReference type="Proteomes" id="UP000269689">
    <property type="component" value="Unassembled WGS sequence"/>
</dbReference>
<comment type="caution">
    <text evidence="1">The sequence shown here is derived from an EMBL/GenBank/DDBJ whole genome shotgun (WGS) entry which is preliminary data.</text>
</comment>
<gene>
    <name evidence="1" type="ORF">EDD53_1004</name>
</gene>